<dbReference type="EMBL" id="QANS01000008">
    <property type="protein sequence ID" value="PTU29054.1"/>
    <property type="molecule type" value="Genomic_DNA"/>
</dbReference>
<keyword evidence="3 5" id="KW-1133">Transmembrane helix</keyword>
<comment type="caution">
    <text evidence="7">The sequence shown here is derived from an EMBL/GenBank/DDBJ whole genome shotgun (WGS) entry which is preliminary data.</text>
</comment>
<feature type="transmembrane region" description="Helical" evidence="5">
    <location>
        <begin position="216"/>
        <end position="233"/>
    </location>
</feature>
<keyword evidence="8" id="KW-1185">Reference proteome</keyword>
<evidence type="ECO:0000313" key="7">
    <source>
        <dbReference type="EMBL" id="PTU29054.1"/>
    </source>
</evidence>
<evidence type="ECO:0000256" key="3">
    <source>
        <dbReference type="ARBA" id="ARBA00022989"/>
    </source>
</evidence>
<dbReference type="InterPro" id="IPR026841">
    <property type="entry name" value="Aur1/Ipt1"/>
</dbReference>
<feature type="transmembrane region" description="Helical" evidence="5">
    <location>
        <begin position="159"/>
        <end position="179"/>
    </location>
</feature>
<feature type="domain" description="Inositolphosphotransferase Aur1/Ipt1" evidence="6">
    <location>
        <begin position="105"/>
        <end position="276"/>
    </location>
</feature>
<evidence type="ECO:0000256" key="1">
    <source>
        <dbReference type="ARBA" id="ARBA00004141"/>
    </source>
</evidence>
<dbReference type="Gene3D" id="1.20.144.10">
    <property type="entry name" value="Phosphatidic acid phosphatase type 2/haloperoxidase"/>
    <property type="match status" value="1"/>
</dbReference>
<evidence type="ECO:0000256" key="5">
    <source>
        <dbReference type="SAM" id="Phobius"/>
    </source>
</evidence>
<dbReference type="PANTHER" id="PTHR31310">
    <property type="match status" value="1"/>
</dbReference>
<keyword evidence="4 5" id="KW-0472">Membrane</keyword>
<dbReference type="Proteomes" id="UP000244248">
    <property type="component" value="Unassembled WGS sequence"/>
</dbReference>
<feature type="transmembrane region" description="Helical" evidence="5">
    <location>
        <begin position="265"/>
        <end position="282"/>
    </location>
</feature>
<organism evidence="7 8">
    <name type="scientific">Stenotrophobium rhamnosiphilum</name>
    <dbReference type="NCBI Taxonomy" id="2029166"/>
    <lineage>
        <taxon>Bacteria</taxon>
        <taxon>Pseudomonadati</taxon>
        <taxon>Pseudomonadota</taxon>
        <taxon>Gammaproteobacteria</taxon>
        <taxon>Nevskiales</taxon>
        <taxon>Nevskiaceae</taxon>
        <taxon>Stenotrophobium</taxon>
    </lineage>
</organism>
<protein>
    <submittedName>
        <fullName evidence="7">Phosphoesterase PA-phosphatase</fullName>
    </submittedName>
</protein>
<keyword evidence="2 5" id="KW-0812">Transmembrane</keyword>
<dbReference type="PANTHER" id="PTHR31310:SF7">
    <property type="entry name" value="PA-PHOSPHATASE RELATED-FAMILY PROTEIN DDB_G0268928"/>
    <property type="match status" value="1"/>
</dbReference>
<feature type="transmembrane region" description="Helical" evidence="5">
    <location>
        <begin position="240"/>
        <end position="259"/>
    </location>
</feature>
<feature type="transmembrane region" description="Helical" evidence="5">
    <location>
        <begin position="74"/>
        <end position="97"/>
    </location>
</feature>
<accession>A0A2T5MBD9</accession>
<evidence type="ECO:0000256" key="4">
    <source>
        <dbReference type="ARBA" id="ARBA00023136"/>
    </source>
</evidence>
<name>A0A2T5MBD9_9GAMM</name>
<proteinExistence type="predicted"/>
<dbReference type="InterPro" id="IPR052185">
    <property type="entry name" value="IPC_Synthase-Related"/>
</dbReference>
<comment type="subcellular location">
    <subcellularLocation>
        <location evidence="1">Membrane</location>
        <topology evidence="1">Multi-pass membrane protein</topology>
    </subcellularLocation>
</comment>
<evidence type="ECO:0000256" key="2">
    <source>
        <dbReference type="ARBA" id="ARBA00022692"/>
    </source>
</evidence>
<evidence type="ECO:0000313" key="8">
    <source>
        <dbReference type="Proteomes" id="UP000244248"/>
    </source>
</evidence>
<dbReference type="GO" id="GO:0016020">
    <property type="term" value="C:membrane"/>
    <property type="evidence" value="ECO:0007669"/>
    <property type="project" value="UniProtKB-SubCell"/>
</dbReference>
<reference evidence="7 8" key="1">
    <citation type="submission" date="2018-04" db="EMBL/GenBank/DDBJ databases">
        <title>Novel species isolated from glacier.</title>
        <authorList>
            <person name="Liu Q."/>
            <person name="Xin Y.-H."/>
        </authorList>
    </citation>
    <scope>NUCLEOTIDE SEQUENCE [LARGE SCALE GENOMIC DNA]</scope>
    <source>
        <strain evidence="7 8">GT1R17</strain>
    </source>
</reference>
<dbReference type="Pfam" id="PF14378">
    <property type="entry name" value="PAP2_3"/>
    <property type="match status" value="1"/>
</dbReference>
<feature type="transmembrane region" description="Helical" evidence="5">
    <location>
        <begin position="20"/>
        <end position="38"/>
    </location>
</feature>
<gene>
    <name evidence="7" type="ORF">CJD38_16970</name>
</gene>
<feature type="transmembrane region" description="Helical" evidence="5">
    <location>
        <begin position="133"/>
        <end position="152"/>
    </location>
</feature>
<feature type="transmembrane region" description="Helical" evidence="5">
    <location>
        <begin position="45"/>
        <end position="62"/>
    </location>
</feature>
<dbReference type="AlphaFoldDB" id="A0A2T5MBD9"/>
<evidence type="ECO:0000259" key="6">
    <source>
        <dbReference type="Pfam" id="PF14378"/>
    </source>
</evidence>
<sequence length="298" mass="32940">MEQGLSESVTNKRHVLPHEWAFGGFLALTAVRLAMSVGFSDWHTLAFFAFTFGCVVAVAASGRAPSSIAWRVRLLWYPSVMGLSFYTLATAVPLLGVSSADALLAQLDHSLLGLTPAVALTAVHLPWFTDLMVAAYLFFFYILIVGPGWYCVNDLTRFRACIVGLFTTYALGFMGYTLLPAGGPHLSMTDLPPLDGGWLTQAMLPMVNQGSNGVDVFPSIHCAASLYLLIFDFRHYRRRFWWLLLPCIALWVSTVYLRYHYVVDLLGGVVIAAIGVSTAYLYERSRMAGEIEMQEQSA</sequence>